<gene>
    <name evidence="7" type="ORF">prwr041_12970</name>
</gene>
<dbReference type="PANTHER" id="PTHR42812">
    <property type="entry name" value="BETA-XYLOSIDASE"/>
    <property type="match status" value="1"/>
</dbReference>
<evidence type="ECO:0000256" key="3">
    <source>
        <dbReference type="ARBA" id="ARBA00023295"/>
    </source>
</evidence>
<dbReference type="Gene3D" id="2.115.10.20">
    <property type="entry name" value="Glycosyl hydrolase domain, family 43"/>
    <property type="match status" value="1"/>
</dbReference>
<dbReference type="SUPFAM" id="SSF49899">
    <property type="entry name" value="Concanavalin A-like lectins/glucanases"/>
    <property type="match status" value="1"/>
</dbReference>
<feature type="chain" id="PRO_5047080432" evidence="5">
    <location>
        <begin position="21"/>
        <end position="558"/>
    </location>
</feature>
<dbReference type="Proteomes" id="UP001319045">
    <property type="component" value="Chromosome"/>
</dbReference>
<dbReference type="SUPFAM" id="SSF75005">
    <property type="entry name" value="Arabinanase/levansucrase/invertase"/>
    <property type="match status" value="1"/>
</dbReference>
<dbReference type="InterPro" id="IPR051795">
    <property type="entry name" value="Glycosyl_Hydrlase_43"/>
</dbReference>
<organism evidence="7 8">
    <name type="scientific">Prevotella herbatica</name>
    <dbReference type="NCBI Taxonomy" id="2801997"/>
    <lineage>
        <taxon>Bacteria</taxon>
        <taxon>Pseudomonadati</taxon>
        <taxon>Bacteroidota</taxon>
        <taxon>Bacteroidia</taxon>
        <taxon>Bacteroidales</taxon>
        <taxon>Prevotellaceae</taxon>
        <taxon>Prevotella</taxon>
    </lineage>
</organism>
<accession>A0ABM7NY21</accession>
<dbReference type="InterPro" id="IPR013320">
    <property type="entry name" value="ConA-like_dom_sf"/>
</dbReference>
<keyword evidence="2 4" id="KW-0378">Hydrolase</keyword>
<evidence type="ECO:0000313" key="7">
    <source>
        <dbReference type="EMBL" id="BCS85404.1"/>
    </source>
</evidence>
<evidence type="ECO:0000256" key="1">
    <source>
        <dbReference type="ARBA" id="ARBA00009865"/>
    </source>
</evidence>
<sequence>MIVKTILAAMLAALSLSSNAQTATFKSFSYKGNDTRFNKSIDNSKQFYNPILAGFYPDPSICRVGDTFYLVNSSFSFYPGVPLSTSKDLVNWKPLGHVLDRKSQLPLTHQRISGGIFAPAISYNQKNKTFYMITTNVGAGNFFVKTKDPSKGWSEPIYLPKVNGIDPSFFFDKNGQGYIVHNAPVDGGADYEGQRAIRIFKFDVNGDSIIGNHTQIVRGGTHVQKNPIWIEGPHLFRVGKYYYLMCAEGGTCDWHSEVIFRATNPMGPWIECPNNPILTQRTGLDPKRPDIVTSTGHADIVQSKSGDWWAVFLGCRPYQDDFYNTGRDTYLLPVTWKNGWPEILEKGKAVPTVLSKTDWQKKYNVADVNHMTGNFTYTDNFKDGTLDNRWIFLRNPSDFYKFTDGGLEINAKAVNISQPESPSAIFVRQQHNTFTAETELTFNPSDEHQLAGLVLLQNEEYNFVFGKTMRDGKSVVTLKRSERTNVTVASATLDNSESQQPLRLKVEGDGRYYSFYYAAGNGAWKLLASGVDAVNLSTHQSGGFIGACIGLYATLSNK</sequence>
<dbReference type="CDD" id="cd18617">
    <property type="entry name" value="GH43_XynB-like"/>
    <property type="match status" value="1"/>
</dbReference>
<evidence type="ECO:0000256" key="4">
    <source>
        <dbReference type="RuleBase" id="RU361187"/>
    </source>
</evidence>
<dbReference type="Pfam" id="PF17851">
    <property type="entry name" value="GH43_C2"/>
    <property type="match status" value="1"/>
</dbReference>
<dbReference type="InterPro" id="IPR023296">
    <property type="entry name" value="Glyco_hydro_beta-prop_sf"/>
</dbReference>
<evidence type="ECO:0000256" key="5">
    <source>
        <dbReference type="SAM" id="SignalP"/>
    </source>
</evidence>
<keyword evidence="8" id="KW-1185">Reference proteome</keyword>
<comment type="similarity">
    <text evidence="1 4">Belongs to the glycosyl hydrolase 43 family.</text>
</comment>
<keyword evidence="5" id="KW-0732">Signal</keyword>
<dbReference type="EMBL" id="AP024484">
    <property type="protein sequence ID" value="BCS85404.1"/>
    <property type="molecule type" value="Genomic_DNA"/>
</dbReference>
<reference evidence="7 8" key="1">
    <citation type="journal article" date="2022" name="Int. J. Syst. Evol. Microbiol.">
        <title>Prevotella herbatica sp. nov., a plant polysaccharide-decomposing anaerobic bacterium isolated from a methanogenic reactor.</title>
        <authorList>
            <person name="Uek A."/>
            <person name="Tonouchi A."/>
            <person name="Kaku N."/>
            <person name="Ueki K."/>
        </authorList>
    </citation>
    <scope>NUCLEOTIDE SEQUENCE [LARGE SCALE GENOMIC DNA]</scope>
    <source>
        <strain evidence="7 8">WR041</strain>
    </source>
</reference>
<evidence type="ECO:0000259" key="6">
    <source>
        <dbReference type="Pfam" id="PF17851"/>
    </source>
</evidence>
<name>A0ABM7NY21_9BACT</name>
<keyword evidence="3 4" id="KW-0326">Glycosidase</keyword>
<protein>
    <submittedName>
        <fullName evidence="7">Glycoside hydrolase 43 family protein</fullName>
    </submittedName>
</protein>
<dbReference type="Pfam" id="PF04616">
    <property type="entry name" value="Glyco_hydro_43"/>
    <property type="match status" value="1"/>
</dbReference>
<evidence type="ECO:0000256" key="2">
    <source>
        <dbReference type="ARBA" id="ARBA00022801"/>
    </source>
</evidence>
<dbReference type="PANTHER" id="PTHR42812:SF12">
    <property type="entry name" value="BETA-XYLOSIDASE-RELATED"/>
    <property type="match status" value="1"/>
</dbReference>
<dbReference type="InterPro" id="IPR006710">
    <property type="entry name" value="Glyco_hydro_43"/>
</dbReference>
<dbReference type="InterPro" id="IPR041542">
    <property type="entry name" value="GH43_C2"/>
</dbReference>
<dbReference type="RefSeq" id="WP_207153062.1">
    <property type="nucleotide sequence ID" value="NZ_AP024484.1"/>
</dbReference>
<feature type="domain" description="Beta-xylosidase C-terminal Concanavalin A-like" evidence="6">
    <location>
        <begin position="379"/>
        <end position="554"/>
    </location>
</feature>
<dbReference type="Gene3D" id="2.60.120.200">
    <property type="match status" value="1"/>
</dbReference>
<dbReference type="GO" id="GO:0016787">
    <property type="term" value="F:hydrolase activity"/>
    <property type="evidence" value="ECO:0007669"/>
    <property type="project" value="UniProtKB-KW"/>
</dbReference>
<feature type="signal peptide" evidence="5">
    <location>
        <begin position="1"/>
        <end position="20"/>
    </location>
</feature>
<proteinExistence type="inferred from homology"/>
<evidence type="ECO:0000313" key="8">
    <source>
        <dbReference type="Proteomes" id="UP001319045"/>
    </source>
</evidence>